<dbReference type="SMART" id="SM00195">
    <property type="entry name" value="DSPc"/>
    <property type="match status" value="1"/>
</dbReference>
<dbReference type="InterPro" id="IPR027417">
    <property type="entry name" value="P-loop_NTPase"/>
</dbReference>
<dbReference type="PROSITE" id="PS00022">
    <property type="entry name" value="EGF_1"/>
    <property type="match status" value="2"/>
</dbReference>
<evidence type="ECO:0000259" key="7">
    <source>
        <dbReference type="PROSITE" id="PS50090"/>
    </source>
</evidence>
<dbReference type="SMART" id="SM00717">
    <property type="entry name" value="SANT"/>
    <property type="match status" value="3"/>
</dbReference>
<dbReference type="PANTHER" id="PTHR46621:SF1">
    <property type="entry name" value="SNRNA-ACTIVATING PROTEIN COMPLEX SUBUNIT 4"/>
    <property type="match status" value="1"/>
</dbReference>
<dbReference type="PROSITE" id="PS51294">
    <property type="entry name" value="HTH_MYB"/>
    <property type="match status" value="3"/>
</dbReference>
<evidence type="ECO:0000259" key="9">
    <source>
        <dbReference type="PROSITE" id="PS51294"/>
    </source>
</evidence>
<organism evidence="10 11">
    <name type="scientific">Thraustotheca clavata</name>
    <dbReference type="NCBI Taxonomy" id="74557"/>
    <lineage>
        <taxon>Eukaryota</taxon>
        <taxon>Sar</taxon>
        <taxon>Stramenopiles</taxon>
        <taxon>Oomycota</taxon>
        <taxon>Saprolegniomycetes</taxon>
        <taxon>Saprolegniales</taxon>
        <taxon>Achlyaceae</taxon>
        <taxon>Thraustotheca</taxon>
    </lineage>
</organism>
<dbReference type="GO" id="GO:0005525">
    <property type="term" value="F:GTP binding"/>
    <property type="evidence" value="ECO:0007669"/>
    <property type="project" value="InterPro"/>
</dbReference>
<dbReference type="PROSITE" id="PS50056">
    <property type="entry name" value="TYR_PHOSPHATASE_2"/>
    <property type="match status" value="1"/>
</dbReference>
<feature type="domain" description="Myb-like" evidence="7">
    <location>
        <begin position="501"/>
        <end position="551"/>
    </location>
</feature>
<dbReference type="Pfam" id="PF00782">
    <property type="entry name" value="DSPc"/>
    <property type="match status" value="1"/>
</dbReference>
<dbReference type="SUPFAM" id="SSF52799">
    <property type="entry name" value="(Phosphotyrosine protein) phosphatases II"/>
    <property type="match status" value="1"/>
</dbReference>
<dbReference type="OrthoDB" id="2143914at2759"/>
<dbReference type="InterPro" id="IPR051575">
    <property type="entry name" value="Myb-like_DNA-bd"/>
</dbReference>
<dbReference type="STRING" id="74557.A0A1V9YZC4"/>
<dbReference type="InterPro" id="IPR020422">
    <property type="entry name" value="TYR_PHOSPHATASE_DUAL_dom"/>
</dbReference>
<dbReference type="Gene3D" id="3.40.50.300">
    <property type="entry name" value="P-loop containing nucleotide triphosphate hydrolases"/>
    <property type="match status" value="1"/>
</dbReference>
<dbReference type="Gene3D" id="1.10.10.60">
    <property type="entry name" value="Homeodomain-like"/>
    <property type="match status" value="3"/>
</dbReference>
<dbReference type="InterPro" id="IPR017884">
    <property type="entry name" value="SANT_dom"/>
</dbReference>
<dbReference type="CDD" id="cd00167">
    <property type="entry name" value="SANT"/>
    <property type="match status" value="3"/>
</dbReference>
<dbReference type="GO" id="GO:0019185">
    <property type="term" value="C:snRNA-activating protein complex"/>
    <property type="evidence" value="ECO:0007669"/>
    <property type="project" value="TreeGrafter"/>
</dbReference>
<dbReference type="InterPro" id="IPR006073">
    <property type="entry name" value="GTP-bd"/>
</dbReference>
<dbReference type="Proteomes" id="UP000243217">
    <property type="component" value="Unassembled WGS sequence"/>
</dbReference>
<evidence type="ECO:0000256" key="3">
    <source>
        <dbReference type="ARBA" id="ARBA00023163"/>
    </source>
</evidence>
<evidence type="ECO:0000259" key="6">
    <source>
        <dbReference type="PROSITE" id="PS50056"/>
    </source>
</evidence>
<dbReference type="PROSITE" id="PS51293">
    <property type="entry name" value="SANT"/>
    <property type="match status" value="1"/>
</dbReference>
<feature type="domain" description="Myb-like" evidence="7">
    <location>
        <begin position="393"/>
        <end position="444"/>
    </location>
</feature>
<keyword evidence="4" id="KW-0539">Nucleus</keyword>
<dbReference type="PROSITE" id="PS50054">
    <property type="entry name" value="TYR_PHOSPHATASE_DUAL"/>
    <property type="match status" value="1"/>
</dbReference>
<dbReference type="Gene3D" id="2.10.25.10">
    <property type="entry name" value="Laminin"/>
    <property type="match status" value="2"/>
</dbReference>
<comment type="caution">
    <text evidence="10">The sequence shown here is derived from an EMBL/GenBank/DDBJ whole genome shotgun (WGS) entry which is preliminary data.</text>
</comment>
<dbReference type="InterPro" id="IPR000387">
    <property type="entry name" value="Tyr_Pase_dom"/>
</dbReference>
<feature type="domain" description="HTH myb-type" evidence="9">
    <location>
        <begin position="399"/>
        <end position="448"/>
    </location>
</feature>
<dbReference type="Pfam" id="PF01926">
    <property type="entry name" value="MMR_HSR1"/>
    <property type="match status" value="1"/>
</dbReference>
<dbReference type="Pfam" id="PF00249">
    <property type="entry name" value="Myb_DNA-binding"/>
    <property type="match status" value="1"/>
</dbReference>
<feature type="domain" description="HTH myb-type" evidence="9">
    <location>
        <begin position="505"/>
        <end position="555"/>
    </location>
</feature>
<sequence length="1350" mass="146708">MEDSGYQKLHLVLESLGKGAHDADDAAVRALYATYKIDSRANFAIGVVGPSGVGKSALINMITGATRNDPFFAPLNGRQREYPPAVIGWHALNLIDLPELKPTELPDEYIRQYHLLHMDLVLFVGHHGRITVSDRHLLEVLGQAKAPLLYINTKTDLSCANYRLDEDIPEYISDAKVFEMLRRTWLSTPPLSLLNSMNIPLCCTDTSPKKTQPHEFSYDNQMCLETIVRFLKPRWRKRTWDEVEAGDKEVIPTLMSLRSSSPAKPQKRGPVDVTKPCPISIQVVDRNFPNVTKPLAGIASLPSIRQMPNISPPLLPPPPVLKAVLPPPSSIVLPSLRGFGQPPRPTKTTQPSTTCFQHQCTPLTTPAGYFAPVQSPVSNSSCTSNDVDEGKNAVQINPGKWTQDEDDLLRQAVDKYGPRNWKAIAKHVGRRNHAQCLQRWRKVLFPGLRRGNWSHEEDCLLQNQIAVLSQQGGKLNWASVAAGVPGRTAKHCQERWRNYLNPSIKRGPFDSEEKEKLTELYNSWGNQWTRISEAIPGRCPVDCKTTWQSMNPNYKQSDRPGPGRPKRFGSLADTSFNHTFDMPPSAPLKASFRKYWQGMLVQKYMDTDNNLVSFSTFLYLGSVGAAANNEELRRIGITHVLVASETLEFFFENEGIIYHRIPIADVPTSNIEQYFDESNAFIERARIDGGKVLVHCLAGRSRSVSLMIAYLMAHCGHTLKSALAEVRSVRPQALPNQGYVYHLIFLSLYLVCTCTGGWTGVDCSLRTCPFGTPWTAIATAKDTARLTTTECSNMGTCERSTGICTCRDGFGGSACQKLNCPNDCSGHGICYTMADAAITNGVTYSLWDATSIQGCVCDQGYWGYDCSLRSCPMGHDPALLGRVNEIQAISCICTTCTGTFILTWKGLSSIPIAAAASASAIQAALNLLTSGVSVTLDAGATSICSTTGSTALITFMYDFGQLPPLQVVLPSATLTVSVQSGGAAALYGSQTTTVTTTKVSLECSGRGVCDYSVGHCHCSLFYTSSDGQSNIGSRPDCGFRNTTNAPPTISCPAGVYESDYLASGSTVVCSGKGSCTANHQCQCYQGWGGSDCSLRTCPTGKPWFQVATITNTARTTAVECSTAGICDYDTGMCTCNDLFEGSACERLKCPVSCQIGGKCQTMRELAASSSVVYGSDVNSMVTWDADRICGCTCRNANFIWGNTPSYGGYDCSAYPCPSGDDPWTTNQVNEVQTISCFANGGSFTLSFRGYTTPQIPFNANENTIQTMLENLASIGLVSINMAIGSVCNSQSPASTTISFLSNTGALPLISADTSLLKSATTVAFSVVETTKGTTEYEVCCLRGNCGEYFE</sequence>
<evidence type="ECO:0000313" key="11">
    <source>
        <dbReference type="Proteomes" id="UP000243217"/>
    </source>
</evidence>
<dbReference type="PANTHER" id="PTHR46621">
    <property type="entry name" value="SNRNA-ACTIVATING PROTEIN COMPLEX SUBUNIT 4"/>
    <property type="match status" value="1"/>
</dbReference>
<dbReference type="GO" id="GO:0000978">
    <property type="term" value="F:RNA polymerase II cis-regulatory region sequence-specific DNA binding"/>
    <property type="evidence" value="ECO:0007669"/>
    <property type="project" value="TreeGrafter"/>
</dbReference>
<evidence type="ECO:0000256" key="4">
    <source>
        <dbReference type="ARBA" id="ARBA00023242"/>
    </source>
</evidence>
<dbReference type="FunFam" id="3.90.190.10:FF:000157">
    <property type="entry name" value="Protein-tyrosine phosphatase"/>
    <property type="match status" value="1"/>
</dbReference>
<dbReference type="PROSITE" id="PS01186">
    <property type="entry name" value="EGF_2"/>
    <property type="match status" value="2"/>
</dbReference>
<dbReference type="InterPro" id="IPR000742">
    <property type="entry name" value="EGF"/>
</dbReference>
<dbReference type="Pfam" id="PF13921">
    <property type="entry name" value="Myb_DNA-bind_6"/>
    <property type="match status" value="1"/>
</dbReference>
<dbReference type="SMART" id="SM00181">
    <property type="entry name" value="EGF"/>
    <property type="match status" value="4"/>
</dbReference>
<dbReference type="GO" id="GO:0001006">
    <property type="term" value="F:RNA polymerase III type 3 promoter sequence-specific DNA binding"/>
    <property type="evidence" value="ECO:0007669"/>
    <property type="project" value="TreeGrafter"/>
</dbReference>
<evidence type="ECO:0000256" key="2">
    <source>
        <dbReference type="ARBA" id="ARBA00023125"/>
    </source>
</evidence>
<evidence type="ECO:0000259" key="8">
    <source>
        <dbReference type="PROSITE" id="PS51293"/>
    </source>
</evidence>
<protein>
    <submittedName>
        <fullName evidence="10">Tenascin</fullName>
    </submittedName>
</protein>
<gene>
    <name evidence="10" type="ORF">THRCLA_09127</name>
</gene>
<dbReference type="InterPro" id="IPR009057">
    <property type="entry name" value="Homeodomain-like_sf"/>
</dbReference>
<accession>A0A1V9YZC4</accession>
<evidence type="ECO:0000256" key="1">
    <source>
        <dbReference type="ARBA" id="ARBA00023015"/>
    </source>
</evidence>
<dbReference type="InterPro" id="IPR017930">
    <property type="entry name" value="Myb_dom"/>
</dbReference>
<dbReference type="InterPro" id="IPR000340">
    <property type="entry name" value="Dual-sp_phosphatase_cat-dom"/>
</dbReference>
<dbReference type="Gene3D" id="3.90.190.10">
    <property type="entry name" value="Protein tyrosine phosphatase superfamily"/>
    <property type="match status" value="1"/>
</dbReference>
<dbReference type="SUPFAM" id="SSF46689">
    <property type="entry name" value="Homeodomain-like"/>
    <property type="match status" value="2"/>
</dbReference>
<keyword evidence="3" id="KW-0804">Transcription</keyword>
<dbReference type="GO" id="GO:0042796">
    <property type="term" value="P:snRNA transcription by RNA polymerase III"/>
    <property type="evidence" value="ECO:0007669"/>
    <property type="project" value="TreeGrafter"/>
</dbReference>
<keyword evidence="1" id="KW-0805">Transcription regulation</keyword>
<evidence type="ECO:0000313" key="10">
    <source>
        <dbReference type="EMBL" id="OQR91007.1"/>
    </source>
</evidence>
<feature type="domain" description="Tyrosine-protein phosphatase" evidence="5">
    <location>
        <begin position="610"/>
        <end position="752"/>
    </location>
</feature>
<evidence type="ECO:0000259" key="5">
    <source>
        <dbReference type="PROSITE" id="PS50054"/>
    </source>
</evidence>
<feature type="domain" description="HTH myb-type" evidence="9">
    <location>
        <begin position="449"/>
        <end position="504"/>
    </location>
</feature>
<keyword evidence="2" id="KW-0238">DNA-binding</keyword>
<dbReference type="InterPro" id="IPR029021">
    <property type="entry name" value="Prot-tyrosine_phosphatase-like"/>
</dbReference>
<dbReference type="EMBL" id="JNBS01002464">
    <property type="protein sequence ID" value="OQR91007.1"/>
    <property type="molecule type" value="Genomic_DNA"/>
</dbReference>
<dbReference type="GO" id="GO:0042795">
    <property type="term" value="P:snRNA transcription by RNA polymerase II"/>
    <property type="evidence" value="ECO:0007669"/>
    <property type="project" value="TreeGrafter"/>
</dbReference>
<dbReference type="CDD" id="cd14498">
    <property type="entry name" value="DSP"/>
    <property type="match status" value="1"/>
</dbReference>
<feature type="domain" description="SANT" evidence="8">
    <location>
        <begin position="400"/>
        <end position="438"/>
    </location>
</feature>
<dbReference type="SUPFAM" id="SSF52540">
    <property type="entry name" value="P-loop containing nucleoside triphosphate hydrolases"/>
    <property type="match status" value="1"/>
</dbReference>
<proteinExistence type="predicted"/>
<keyword evidence="11" id="KW-1185">Reference proteome</keyword>
<feature type="domain" description="Tyrosine specific protein phosphatases" evidence="6">
    <location>
        <begin position="672"/>
        <end position="741"/>
    </location>
</feature>
<feature type="domain" description="Myb-like" evidence="7">
    <location>
        <begin position="445"/>
        <end position="500"/>
    </location>
</feature>
<reference evidence="10 11" key="1">
    <citation type="journal article" date="2014" name="Genome Biol. Evol.">
        <title>The secreted proteins of Achlya hypogyna and Thraustotheca clavata identify the ancestral oomycete secretome and reveal gene acquisitions by horizontal gene transfer.</title>
        <authorList>
            <person name="Misner I."/>
            <person name="Blouin N."/>
            <person name="Leonard G."/>
            <person name="Richards T.A."/>
            <person name="Lane C.E."/>
        </authorList>
    </citation>
    <scope>NUCLEOTIDE SEQUENCE [LARGE SCALE GENOMIC DNA]</scope>
    <source>
        <strain evidence="10 11">ATCC 34112</strain>
    </source>
</reference>
<name>A0A1V9YZC4_9STRA</name>
<dbReference type="PROSITE" id="PS50090">
    <property type="entry name" value="MYB_LIKE"/>
    <property type="match status" value="3"/>
</dbReference>
<dbReference type="InterPro" id="IPR001005">
    <property type="entry name" value="SANT/Myb"/>
</dbReference>